<dbReference type="RefSeq" id="WP_227570781.1">
    <property type="nucleotide sequence ID" value="NZ_CP101988.1"/>
</dbReference>
<keyword evidence="2" id="KW-1185">Reference proteome</keyword>
<name>A0ABY5L400_9CELL</name>
<proteinExistence type="predicted"/>
<accession>A0ABY5L400</accession>
<evidence type="ECO:0000313" key="1">
    <source>
        <dbReference type="EMBL" id="UUI76236.1"/>
    </source>
</evidence>
<evidence type="ECO:0000313" key="2">
    <source>
        <dbReference type="Proteomes" id="UP001316189"/>
    </source>
</evidence>
<dbReference type="EMBL" id="CP101988">
    <property type="protein sequence ID" value="UUI76236.1"/>
    <property type="molecule type" value="Genomic_DNA"/>
</dbReference>
<dbReference type="Pfam" id="PF10739">
    <property type="entry name" value="DUF2550"/>
    <property type="match status" value="1"/>
</dbReference>
<gene>
    <name evidence="1" type="ORF">NP064_04865</name>
</gene>
<organism evidence="1 2">
    <name type="scientific">Cellulomonas chengniuliangii</name>
    <dbReference type="NCBI Taxonomy" id="2968084"/>
    <lineage>
        <taxon>Bacteria</taxon>
        <taxon>Bacillati</taxon>
        <taxon>Actinomycetota</taxon>
        <taxon>Actinomycetes</taxon>
        <taxon>Micrococcales</taxon>
        <taxon>Cellulomonadaceae</taxon>
        <taxon>Cellulomonas</taxon>
    </lineage>
</organism>
<reference evidence="1 2" key="1">
    <citation type="submission" date="2022-07" db="EMBL/GenBank/DDBJ databases">
        <title>Novel species in genus cellulomonas.</title>
        <authorList>
            <person name="Ye L."/>
        </authorList>
    </citation>
    <scope>NUCLEOTIDE SEQUENCE [LARGE SCALE GENOMIC DNA]</scope>
    <source>
        <strain evidence="2">zg-Y338</strain>
    </source>
</reference>
<dbReference type="InterPro" id="IPR019675">
    <property type="entry name" value="DUF2550"/>
</dbReference>
<sequence length="136" mass="14713">MGLWLGLILGGLLLAAVVLGAVWTSRMRTLSGRVGSFECGARTDDGPSAGWVAGIGQYGAEKLYWWRSWSLALRPSRCWARRALVIVSREPMDEPGRVLVTCRAGGETFELTMSREAYAGLTSWIEAAPAAVGRVI</sequence>
<dbReference type="Proteomes" id="UP001316189">
    <property type="component" value="Chromosome"/>
</dbReference>
<protein>
    <submittedName>
        <fullName evidence="1">DUF2550 domain-containing protein</fullName>
    </submittedName>
</protein>